<dbReference type="InterPro" id="IPR008638">
    <property type="entry name" value="FhaB/CdiA-like_TPS"/>
</dbReference>
<evidence type="ECO:0000313" key="2">
    <source>
        <dbReference type="EMBL" id="BAZ02746.1"/>
    </source>
</evidence>
<sequence>MKKLGRGRKVRRSHCSAKKASPTSVLLGCLGALAKLSWGIAQFTVGIAAFISPALAQSNIVPDNTLGSEASRVIFNFNGTPNEVIGGGAQRGQNLFHSFREFNVGENRGAYFFVFDPNIQNILARVTGSNRSDILGILGTRQVIDGDLFRSNANLFLMNPNGIVFGENASLDIGASFYATTANGIQFGNQGNFSATNPQTPEVLTVNPSALFFNQINQNAAIQNNSIAPAGISPSGLNASGLRVPDGKSLLLIGSDIKMDGGRLRAYGGRVELGGLSAVGNINLQLDGNNFSLEFPENITRADVSLKNAANINVSAGNGGSIIVNARNIDILQDSALIAGITQGLGTSETVAGDIILNATGEINVSGLGSGIFNFVNLGAKGNGGNIYINSSSLLLQDSALLAASNLGKGNAGNIVIDAREDVLFDRANASSTVGNQGLGDAGNISIKAGLVSLSNDTYLSASTSGQGNAGTIEINARDSIFFDQQSYAYSLTTTEGVGKSGNVNINTMSLSLKNGSQLSASTFGQGDAGNVTINASDTVRFDGKASAAFSLSGTGAVGKAGGISITTNSLFVTNNAGLDSSASGRGDAGNVNINASNITVFDMGSQVSALVNARGAGKAGTININTGKLSVNNGSQLSVSSFGQGNAGNVTINASDTVNFDGAGSAVFSISGAGAVGKGGGINISTGSLSMTNGAFLTASTLGRGDAGTVSIDARDRVVFDGVGSNGLNSAARSAVLSGAVGNGGEIRINTRSLYVSNDAELTTRTSGKGDGGNVTINARDIAYLDKNARISSFVEATGEGKGGDINITTGSLSVTDDATILTSTLGRGNAGNVFIQAKDSVSFSNGFIFSSVESEGLGKGGEINVTANSLSLVNGAQFVATSRGAFANVEITLAGNPSIDFFDFIRSSINAGNIQINATDNVSISGFNPINGDSSGLFTDTETSGNSGNITINTDVFSILDSGLLDARTYNFGDAGNITVNARIVEVRNGGQLTTTTTRGGNAGKILVNAKDQVIVSDTYINPNNTEAQVPKRFLKDDTNSGFFVRSSGFGVAGDIEVNSPKVTLDKQGRLIAESASGNGGNIKLVIRDLLLMRRGGQISTNAGTEEKGGNGGNVNINSKFIIAIPKENSDIAANAFEGNGGRVQINTQGIFGTEFRSQETNQSDITASSKFGVSGIVTIESPDNSAIQNNLGKLPQTAIDTNALIANSCIARRNQQQNGSFFITGSGGVAVRPGDAPLPSYSTGDVQPIPAESTTLPTQTRPWQIGDRVIEPTGVYELPNGKLVLGKEC</sequence>
<gene>
    <name evidence="2" type="ORF">NIES37_67590</name>
</gene>
<reference evidence="2 3" key="1">
    <citation type="submission" date="2017-06" db="EMBL/GenBank/DDBJ databases">
        <title>Genome sequencing of cyanobaciteial culture collection at National Institute for Environmental Studies (NIES).</title>
        <authorList>
            <person name="Hirose Y."/>
            <person name="Shimura Y."/>
            <person name="Fujisawa T."/>
            <person name="Nakamura Y."/>
            <person name="Kawachi M."/>
        </authorList>
    </citation>
    <scope>NUCLEOTIDE SEQUENCE [LARGE SCALE GENOMIC DNA]</scope>
    <source>
        <strain evidence="2 3">NIES-37</strain>
    </source>
</reference>
<dbReference type="NCBIfam" id="TIGR01901">
    <property type="entry name" value="adhes_NPXG"/>
    <property type="match status" value="1"/>
</dbReference>
<name>A0A1Z4NAN7_9CYAN</name>
<dbReference type="Gene3D" id="2.160.20.10">
    <property type="entry name" value="Single-stranded right-handed beta-helix, Pectin lyase-like"/>
    <property type="match status" value="3"/>
</dbReference>
<protein>
    <submittedName>
        <fullName evidence="2">Filamentous hemagglutinin outer membrane protein</fullName>
    </submittedName>
</protein>
<evidence type="ECO:0000313" key="3">
    <source>
        <dbReference type="Proteomes" id="UP000218785"/>
    </source>
</evidence>
<dbReference type="Pfam" id="PF05860">
    <property type="entry name" value="TPS"/>
    <property type="match status" value="1"/>
</dbReference>
<accession>A0A1Z4NAN7</accession>
<proteinExistence type="predicted"/>
<feature type="domain" description="Filamentous haemagglutinin FhaB/tRNA nuclease CdiA-like TPS" evidence="1">
    <location>
        <begin position="67"/>
        <end position="188"/>
    </location>
</feature>
<organism evidence="2 3">
    <name type="scientific">Tolypothrix tenuis PCC 7101</name>
    <dbReference type="NCBI Taxonomy" id="231146"/>
    <lineage>
        <taxon>Bacteria</taxon>
        <taxon>Bacillati</taxon>
        <taxon>Cyanobacteriota</taxon>
        <taxon>Cyanophyceae</taxon>
        <taxon>Nostocales</taxon>
        <taxon>Tolypothrichaceae</taxon>
        <taxon>Tolypothrix</taxon>
    </lineage>
</organism>
<dbReference type="Proteomes" id="UP000218785">
    <property type="component" value="Chromosome"/>
</dbReference>
<dbReference type="SMART" id="SM00912">
    <property type="entry name" value="Haemagg_act"/>
    <property type="match status" value="1"/>
</dbReference>
<dbReference type="RefSeq" id="WP_190446011.1">
    <property type="nucleotide sequence ID" value="NZ_CAWNJS010000001.1"/>
</dbReference>
<dbReference type="KEGG" id="ttq:NIES37_67590"/>
<dbReference type="SUPFAM" id="SSF51126">
    <property type="entry name" value="Pectin lyase-like"/>
    <property type="match status" value="4"/>
</dbReference>
<evidence type="ECO:0000259" key="1">
    <source>
        <dbReference type="SMART" id="SM00912"/>
    </source>
</evidence>
<dbReference type="EMBL" id="AP018248">
    <property type="protein sequence ID" value="BAZ02746.1"/>
    <property type="molecule type" value="Genomic_DNA"/>
</dbReference>
<dbReference type="InterPro" id="IPR012334">
    <property type="entry name" value="Pectin_lyas_fold"/>
</dbReference>
<keyword evidence="3" id="KW-1185">Reference proteome</keyword>
<dbReference type="InterPro" id="IPR011050">
    <property type="entry name" value="Pectin_lyase_fold/virulence"/>
</dbReference>